<feature type="compositionally biased region" description="Low complexity" evidence="1">
    <location>
        <begin position="200"/>
        <end position="209"/>
    </location>
</feature>
<protein>
    <submittedName>
        <fullName evidence="2">Uncharacterized protein</fullName>
    </submittedName>
</protein>
<dbReference type="OMA" id="PEEMLWN"/>
<feature type="compositionally biased region" description="Basic and acidic residues" evidence="1">
    <location>
        <begin position="1738"/>
        <end position="1748"/>
    </location>
</feature>
<dbReference type="eggNOG" id="ENOG502QZDU">
    <property type="taxonomic scope" value="Eukaryota"/>
</dbReference>
<feature type="compositionally biased region" description="Low complexity" evidence="1">
    <location>
        <begin position="320"/>
        <end position="329"/>
    </location>
</feature>
<feature type="region of interest" description="Disordered" evidence="1">
    <location>
        <begin position="1056"/>
        <end position="1150"/>
    </location>
</feature>
<feature type="compositionally biased region" description="Basic and acidic residues" evidence="1">
    <location>
        <begin position="1073"/>
        <end position="1089"/>
    </location>
</feature>
<feature type="region of interest" description="Disordered" evidence="1">
    <location>
        <begin position="944"/>
        <end position="969"/>
    </location>
</feature>
<feature type="compositionally biased region" description="Basic and acidic residues" evidence="1">
    <location>
        <begin position="9"/>
        <end position="18"/>
    </location>
</feature>
<feature type="region of interest" description="Disordered" evidence="1">
    <location>
        <begin position="320"/>
        <end position="360"/>
    </location>
</feature>
<organism evidence="2 3">
    <name type="scientific">Neospora caninum (strain Liverpool)</name>
    <dbReference type="NCBI Taxonomy" id="572307"/>
    <lineage>
        <taxon>Eukaryota</taxon>
        <taxon>Sar</taxon>
        <taxon>Alveolata</taxon>
        <taxon>Apicomplexa</taxon>
        <taxon>Conoidasida</taxon>
        <taxon>Coccidia</taxon>
        <taxon>Eucoccidiorida</taxon>
        <taxon>Eimeriorina</taxon>
        <taxon>Sarcocystidae</taxon>
        <taxon>Neospora</taxon>
    </lineage>
</organism>
<feature type="region of interest" description="Disordered" evidence="1">
    <location>
        <begin position="1233"/>
        <end position="1299"/>
    </location>
</feature>
<evidence type="ECO:0000256" key="1">
    <source>
        <dbReference type="SAM" id="MobiDB-lite"/>
    </source>
</evidence>
<feature type="compositionally biased region" description="Basic and acidic residues" evidence="1">
    <location>
        <begin position="863"/>
        <end position="875"/>
    </location>
</feature>
<dbReference type="VEuPathDB" id="ToxoDB:NCLIV_046600"/>
<feature type="region of interest" description="Disordered" evidence="1">
    <location>
        <begin position="200"/>
        <end position="308"/>
    </location>
</feature>
<dbReference type="InParanoid" id="F0VLV0"/>
<feature type="compositionally biased region" description="Polar residues" evidence="1">
    <location>
        <begin position="1390"/>
        <end position="1424"/>
    </location>
</feature>
<keyword evidence="3" id="KW-1185">Reference proteome</keyword>
<gene>
    <name evidence="2" type="ORF">NCLIV_046600</name>
</gene>
<feature type="compositionally biased region" description="Polar residues" evidence="1">
    <location>
        <begin position="1704"/>
        <end position="1713"/>
    </location>
</feature>
<feature type="region of interest" description="Disordered" evidence="1">
    <location>
        <begin position="1699"/>
        <end position="1758"/>
    </location>
</feature>
<evidence type="ECO:0000313" key="2">
    <source>
        <dbReference type="EMBL" id="CBZ54228.1"/>
    </source>
</evidence>
<reference evidence="3" key="1">
    <citation type="journal article" date="2012" name="PLoS Pathog.">
        <title>Comparative genomics of the apicomplexan parasites Toxoplasma gondii and Neospora caninum: Coccidia differing in host range and transmission strategy.</title>
        <authorList>
            <person name="Reid A.J."/>
            <person name="Vermont S.J."/>
            <person name="Cotton J.A."/>
            <person name="Harris D."/>
            <person name="Hill-Cawthorne G.A."/>
            <person name="Konen-Waisman S."/>
            <person name="Latham S.M."/>
            <person name="Mourier T."/>
            <person name="Norton R."/>
            <person name="Quail M.A."/>
            <person name="Sanders M."/>
            <person name="Shanmugam D."/>
            <person name="Sohal A."/>
            <person name="Wasmuth J.D."/>
            <person name="Brunk B."/>
            <person name="Grigg M.E."/>
            <person name="Howard J.C."/>
            <person name="Parkinson J."/>
            <person name="Roos D.S."/>
            <person name="Trees A.J."/>
            <person name="Berriman M."/>
            <person name="Pain A."/>
            <person name="Wastling J.M."/>
        </authorList>
    </citation>
    <scope>NUCLEOTIDE SEQUENCE [LARGE SCALE GENOMIC DNA]</scope>
    <source>
        <strain evidence="3">Liverpool</strain>
    </source>
</reference>
<name>F0VLV0_NEOCL</name>
<feature type="compositionally biased region" description="Basic and acidic residues" evidence="1">
    <location>
        <begin position="1360"/>
        <end position="1369"/>
    </location>
</feature>
<dbReference type="RefSeq" id="XP_003884259.1">
    <property type="nucleotide sequence ID" value="XM_003884210.1"/>
</dbReference>
<evidence type="ECO:0000313" key="3">
    <source>
        <dbReference type="Proteomes" id="UP000007494"/>
    </source>
</evidence>
<feature type="compositionally biased region" description="Low complexity" evidence="1">
    <location>
        <begin position="574"/>
        <end position="601"/>
    </location>
</feature>
<dbReference type="EMBL" id="FR823391">
    <property type="protein sequence ID" value="CBZ54228.1"/>
    <property type="molecule type" value="Genomic_DNA"/>
</dbReference>
<feature type="compositionally biased region" description="Low complexity" evidence="1">
    <location>
        <begin position="825"/>
        <end position="841"/>
    </location>
</feature>
<feature type="region of interest" description="Disordered" evidence="1">
    <location>
        <begin position="1354"/>
        <end position="1425"/>
    </location>
</feature>
<feature type="compositionally biased region" description="Basic and acidic residues" evidence="1">
    <location>
        <begin position="1280"/>
        <end position="1297"/>
    </location>
</feature>
<feature type="compositionally biased region" description="Basic residues" evidence="1">
    <location>
        <begin position="954"/>
        <end position="969"/>
    </location>
</feature>
<proteinExistence type="predicted"/>
<dbReference type="OrthoDB" id="333944at2759"/>
<feature type="region of interest" description="Disordered" evidence="1">
    <location>
        <begin position="91"/>
        <end position="110"/>
    </location>
</feature>
<accession>F0VLV0</accession>
<feature type="region of interest" description="Disordered" evidence="1">
    <location>
        <begin position="374"/>
        <end position="685"/>
    </location>
</feature>
<feature type="compositionally biased region" description="Polar residues" evidence="1">
    <location>
        <begin position="626"/>
        <end position="635"/>
    </location>
</feature>
<sequence>MTPPASRPSPEEAKEAGRKVRRHRLLSAALKITMAWMGRRGGCERLAGSASPPVLSLDLPESSMDLPASPACAASPRLALLSSSPVSGASPLFSPVSVSRPRSPRLVSSRGWPRWEAGRDLSACIADALPSPGPHSADVEETRRAPSFLFAPVHASSPLSRTEDKEDDGVQFFLACDEDEDETSPATLPDLPQGHVLQEAARASASLPSSPRPPFAPSTHFDASPASSLVPNANAGGARPRGDLSHVPVPCGATYAPRGDSAQPSSPFASFGQPGGSVGPAQVSVHSVRDGRRPGGADPKAPHGQALAMAHASVPPAAAGAFFEGPPAGDNAEGSVPRPSFGLNGHGRGAAGESREGKAYSALQAQNEGSYSAFSFGKPAGANPSDDPPFAASAEHTSPSPSAPQPRPSHQLLSGFPSSGPTFVLGPGPDEKQWRGPEGSTFRPPEDGSRPPCLPQSADAPSRLAALSFPALAKGPGSRGDTPSQLGPPGSPAPAASPRVFAASSLGRESAPRPELSQAAVEKPRADPTGRRPCSSAPPLPAVSASGLPAGPQDRSPGGSEAARFASATAPGVSALSGPAALPPAARSPGGPQGPPDDSGPTSLKLGGRGGVKSPVASRPPGPLSANLQTSSPTGASDAVSGKIPQPAPRGNGLPKMVGGSHAHASTGKKGPLGVPGAGPAGLPAPGGGVAPAGVGRPFAQGVAHADRPGLGADAFPIFRRVPRTVDEAVVAHAVSAAAAVEKQSVWPVLGLLSPAVGAPRVDVKGPEGEDGNRTKARVAAFETELPAMDWLPSIPRLLHVFDYIAPPILQKCLSEEPGSGGSSAGRARGSGDSSSAALALKPAGARPDGDDKPTPPASLPADETKREGTSEKAEVSPVPGAPVFAASACLPPAFPPPVSSLLAPPQPPTGGFGRGPFPPSSSIASMALLAGAVDPGCLFSGTSRRQGGLSSKPRPHIHSLLHPRGCKHRGLERDGPLGFREPAKGHAAVKGACGAFDERSAGDVEYTRGDKQPEVWTASRPLLPPERRLTVISLDVKRACGPVLFEHLRRKLERQAEAERAQEGTASPPGAKEGDVQKSSKAEQDCRKVPTGKDGADVKESGDEGMPVRPGGDSNPASGPEKASADRSGSGGRSSSFKASGTSIANRRPAIPSPEEMLWNIADWHEAVDALCVAWLADAGLPPVLSLPHSPPSSTSSTSFWSLSSSLSPYLLRQPVSCLSVLPKLAEDCLRAPPSGGSASAEPATVSAGASRKPEDHGEGAEAPSERAVGSSAGAQPRKGSDGEKADERAKTRNPEDPGEVEWVLALAEILAADVRRQLAGAAEREIDFTCLVQMADALQRDDTQQRQLVGLQLAGPGREGEPGDSRAQRRTPGGVEDQGSPAGMGRGDSSTPSPSMARQQSDTVLATPTDSWSSLSGPSATPSRCSLSSLASLSVGSSAPKDDLCASPGASAASSTACQAPACAQPSSSQTPPLGASTGRLLSSVPSALSVRLASLLSAFTCIIEIDVQDTESETRIDDRFYWNLRHGDGAVLAYCQQLGVDCSLSPCLVSLYRLAFHRSIERRRQELLSEYKTQLKSFNRTRGLGSPLVTRRGNGPPTSLDSRGEKRAASREVGFGGGRLFYRLDRSLEDGGCSISPGARLLLPWSTSLVSFRRTAPTGQRPFLPLSPRATPRAPLLPHTFLERLPDPLLASAAAGSSPLTQAVPSQNGASGAEADSASFSGGGDKGTRKSALLFEREDRQHDGFEQGGAADFGPLVFRGPAAALWPGRKVGQKRRRR</sequence>
<dbReference type="Proteomes" id="UP000007494">
    <property type="component" value="Chromosome X"/>
</dbReference>
<feature type="region of interest" description="Disordered" evidence="1">
    <location>
        <begin position="816"/>
        <end position="878"/>
    </location>
</feature>
<feature type="region of interest" description="Disordered" evidence="1">
    <location>
        <begin position="1"/>
        <end position="20"/>
    </location>
</feature>
<feature type="compositionally biased region" description="Gly residues" evidence="1">
    <location>
        <begin position="674"/>
        <end position="685"/>
    </location>
</feature>
<feature type="region of interest" description="Disordered" evidence="1">
    <location>
        <begin position="1589"/>
        <end position="1614"/>
    </location>
</feature>
<dbReference type="GeneID" id="13442159"/>